<dbReference type="Proteomes" id="UP000233769">
    <property type="component" value="Chromosome tk0001"/>
</dbReference>
<reference evidence="3" key="1">
    <citation type="submission" date="2017-10" db="EMBL/GenBank/DDBJ databases">
        <authorList>
            <person name="Regsiter A."/>
            <person name="William W."/>
        </authorList>
    </citation>
    <scope>NUCLEOTIDE SEQUENCE [LARGE SCALE GENOMIC DNA]</scope>
</reference>
<dbReference type="EMBL" id="LT962688">
    <property type="protein sequence ID" value="SOR29983.1"/>
    <property type="molecule type" value="Genomic_DNA"/>
</dbReference>
<dbReference type="AlphaFoldDB" id="A0A2N9ARN3"/>
<accession>A0A2N9ARN3</accession>
<evidence type="ECO:0000313" key="2">
    <source>
        <dbReference type="EMBL" id="SOR29983.1"/>
    </source>
</evidence>
<feature type="compositionally biased region" description="Basic and acidic residues" evidence="1">
    <location>
        <begin position="43"/>
        <end position="59"/>
    </location>
</feature>
<evidence type="ECO:0000313" key="3">
    <source>
        <dbReference type="Proteomes" id="UP000233769"/>
    </source>
</evidence>
<feature type="compositionally biased region" description="Basic and acidic residues" evidence="1">
    <location>
        <begin position="90"/>
        <end position="101"/>
    </location>
</feature>
<sequence length="101" mass="11729">MPLTDLAREAMRTHVAHLTAEGSWLFPRRERERSSHPAGLRPRPQDRRCRRRPADRPGEPARSAPRLRQPSAPERRGSAYRPRIAGPCRYLDDADLYPRPR</sequence>
<feature type="region of interest" description="Disordered" evidence="1">
    <location>
        <begin position="27"/>
        <end position="101"/>
    </location>
</feature>
<gene>
    <name evidence="2" type="ORF">TK0001_3381</name>
</gene>
<organism evidence="2 3">
    <name type="scientific">Methylorubrum extorquens</name>
    <name type="common">Methylobacterium dichloromethanicum</name>
    <name type="synonym">Methylobacterium extorquens</name>
    <dbReference type="NCBI Taxonomy" id="408"/>
    <lineage>
        <taxon>Bacteria</taxon>
        <taxon>Pseudomonadati</taxon>
        <taxon>Pseudomonadota</taxon>
        <taxon>Alphaproteobacteria</taxon>
        <taxon>Hyphomicrobiales</taxon>
        <taxon>Methylobacteriaceae</taxon>
        <taxon>Methylorubrum</taxon>
    </lineage>
</organism>
<name>A0A2N9ARN3_METEX</name>
<protein>
    <submittedName>
        <fullName evidence="2">Uncharacterized protein</fullName>
    </submittedName>
</protein>
<evidence type="ECO:0000256" key="1">
    <source>
        <dbReference type="SAM" id="MobiDB-lite"/>
    </source>
</evidence>
<proteinExistence type="predicted"/>